<protein>
    <recommendedName>
        <fullName evidence="2">PGG domain-containing protein</fullName>
    </recommendedName>
</protein>
<gene>
    <name evidence="3" type="ORF">CFP56_016392</name>
</gene>
<evidence type="ECO:0000313" key="4">
    <source>
        <dbReference type="Proteomes" id="UP000237347"/>
    </source>
</evidence>
<evidence type="ECO:0000259" key="2">
    <source>
        <dbReference type="Pfam" id="PF13962"/>
    </source>
</evidence>
<name>A0AAW0KMA1_QUESU</name>
<dbReference type="Proteomes" id="UP000237347">
    <property type="component" value="Unassembled WGS sequence"/>
</dbReference>
<feature type="transmembrane region" description="Helical" evidence="1">
    <location>
        <begin position="121"/>
        <end position="141"/>
    </location>
</feature>
<keyword evidence="4" id="KW-1185">Reference proteome</keyword>
<feature type="transmembrane region" description="Helical" evidence="1">
    <location>
        <begin position="41"/>
        <end position="64"/>
    </location>
</feature>
<dbReference type="Pfam" id="PF13962">
    <property type="entry name" value="PGG"/>
    <property type="match status" value="1"/>
</dbReference>
<sequence>MRLPMEYYQTALVATVAFTTSTTVPEGVKETGTPFLESHPAFDIFAASSLVALGFSVTSLILFLSILTSQYQQNDFRGDLPKKLLFGLTSLFVSLASMLISFCGGHFFVLKDKLKSNALPVYAITCLPVVLFAIAQFPLYFDLLRAIYKKVPRPSYNVD</sequence>
<keyword evidence="1" id="KW-0472">Membrane</keyword>
<keyword evidence="1" id="KW-1133">Transmembrane helix</keyword>
<dbReference type="PANTHER" id="PTHR24177:SF103">
    <property type="entry name" value="PGG DOMAIN-CONTAINING PROTEIN"/>
    <property type="match status" value="1"/>
</dbReference>
<comment type="caution">
    <text evidence="3">The sequence shown here is derived from an EMBL/GenBank/DDBJ whole genome shotgun (WGS) entry which is preliminary data.</text>
</comment>
<evidence type="ECO:0000256" key="1">
    <source>
        <dbReference type="SAM" id="Phobius"/>
    </source>
</evidence>
<dbReference type="AlphaFoldDB" id="A0AAW0KMA1"/>
<evidence type="ECO:0000313" key="3">
    <source>
        <dbReference type="EMBL" id="KAK7840618.1"/>
    </source>
</evidence>
<proteinExistence type="predicted"/>
<feature type="transmembrane region" description="Helical" evidence="1">
    <location>
        <begin position="84"/>
        <end position="109"/>
    </location>
</feature>
<keyword evidence="1" id="KW-0812">Transmembrane</keyword>
<dbReference type="PANTHER" id="PTHR24177">
    <property type="entry name" value="CASKIN"/>
    <property type="match status" value="1"/>
</dbReference>
<accession>A0AAW0KMA1</accession>
<organism evidence="3 4">
    <name type="scientific">Quercus suber</name>
    <name type="common">Cork oak</name>
    <dbReference type="NCBI Taxonomy" id="58331"/>
    <lineage>
        <taxon>Eukaryota</taxon>
        <taxon>Viridiplantae</taxon>
        <taxon>Streptophyta</taxon>
        <taxon>Embryophyta</taxon>
        <taxon>Tracheophyta</taxon>
        <taxon>Spermatophyta</taxon>
        <taxon>Magnoliopsida</taxon>
        <taxon>eudicotyledons</taxon>
        <taxon>Gunneridae</taxon>
        <taxon>Pentapetalae</taxon>
        <taxon>rosids</taxon>
        <taxon>fabids</taxon>
        <taxon>Fagales</taxon>
        <taxon>Fagaceae</taxon>
        <taxon>Quercus</taxon>
    </lineage>
</organism>
<feature type="domain" description="PGG" evidence="2">
    <location>
        <begin position="11"/>
        <end position="108"/>
    </location>
</feature>
<dbReference type="InterPro" id="IPR026961">
    <property type="entry name" value="PGG_dom"/>
</dbReference>
<dbReference type="EMBL" id="PKMF04000257">
    <property type="protein sequence ID" value="KAK7840618.1"/>
    <property type="molecule type" value="Genomic_DNA"/>
</dbReference>
<dbReference type="GO" id="GO:0016020">
    <property type="term" value="C:membrane"/>
    <property type="evidence" value="ECO:0007669"/>
    <property type="project" value="TreeGrafter"/>
</dbReference>
<reference evidence="3 4" key="1">
    <citation type="journal article" date="2018" name="Sci. Data">
        <title>The draft genome sequence of cork oak.</title>
        <authorList>
            <person name="Ramos A.M."/>
            <person name="Usie A."/>
            <person name="Barbosa P."/>
            <person name="Barros P.M."/>
            <person name="Capote T."/>
            <person name="Chaves I."/>
            <person name="Simoes F."/>
            <person name="Abreu I."/>
            <person name="Carrasquinho I."/>
            <person name="Faro C."/>
            <person name="Guimaraes J.B."/>
            <person name="Mendonca D."/>
            <person name="Nobrega F."/>
            <person name="Rodrigues L."/>
            <person name="Saibo N.J.M."/>
            <person name="Varela M.C."/>
            <person name="Egas C."/>
            <person name="Matos J."/>
            <person name="Miguel C.M."/>
            <person name="Oliveira M.M."/>
            <person name="Ricardo C.P."/>
            <person name="Goncalves S."/>
        </authorList>
    </citation>
    <scope>NUCLEOTIDE SEQUENCE [LARGE SCALE GENOMIC DNA]</scope>
    <source>
        <strain evidence="4">cv. HL8</strain>
    </source>
</reference>